<reference evidence="2" key="1">
    <citation type="journal article" date="2014" name="Front. Microbiol.">
        <title>High frequency of phylogenetically diverse reductive dehalogenase-homologous genes in deep subseafloor sedimentary metagenomes.</title>
        <authorList>
            <person name="Kawai M."/>
            <person name="Futagami T."/>
            <person name="Toyoda A."/>
            <person name="Takaki Y."/>
            <person name="Nishi S."/>
            <person name="Hori S."/>
            <person name="Arai W."/>
            <person name="Tsubouchi T."/>
            <person name="Morono Y."/>
            <person name="Uchiyama I."/>
            <person name="Ito T."/>
            <person name="Fujiyama A."/>
            <person name="Inagaki F."/>
            <person name="Takami H."/>
        </authorList>
    </citation>
    <scope>NUCLEOTIDE SEQUENCE</scope>
    <source>
        <strain evidence="2">Expedition CK06-06</strain>
    </source>
</reference>
<sequence length="55" mass="6064">LSDVRGVYLFRIPYVGYVTSFVQTKFGWFSTIIIPGALLVGWLAKDIVKAALSDA</sequence>
<proteinExistence type="predicted"/>
<feature type="non-terminal residue" evidence="2">
    <location>
        <position position="1"/>
    </location>
</feature>
<feature type="transmembrane region" description="Helical" evidence="1">
    <location>
        <begin position="26"/>
        <end position="44"/>
    </location>
</feature>
<keyword evidence="1" id="KW-0812">Transmembrane</keyword>
<accession>X1G1E7</accession>
<protein>
    <submittedName>
        <fullName evidence="2">Uncharacterized protein</fullName>
    </submittedName>
</protein>
<evidence type="ECO:0000313" key="2">
    <source>
        <dbReference type="EMBL" id="GAH38615.1"/>
    </source>
</evidence>
<keyword evidence="1" id="KW-0472">Membrane</keyword>
<keyword evidence="1" id="KW-1133">Transmembrane helix</keyword>
<organism evidence="2">
    <name type="scientific">marine sediment metagenome</name>
    <dbReference type="NCBI Taxonomy" id="412755"/>
    <lineage>
        <taxon>unclassified sequences</taxon>
        <taxon>metagenomes</taxon>
        <taxon>ecological metagenomes</taxon>
    </lineage>
</organism>
<evidence type="ECO:0000256" key="1">
    <source>
        <dbReference type="SAM" id="Phobius"/>
    </source>
</evidence>
<comment type="caution">
    <text evidence="2">The sequence shown here is derived from an EMBL/GenBank/DDBJ whole genome shotgun (WGS) entry which is preliminary data.</text>
</comment>
<gene>
    <name evidence="2" type="ORF">S03H2_10921</name>
</gene>
<dbReference type="EMBL" id="BARU01005593">
    <property type="protein sequence ID" value="GAH38615.1"/>
    <property type="molecule type" value="Genomic_DNA"/>
</dbReference>
<dbReference type="AlphaFoldDB" id="X1G1E7"/>
<name>X1G1E7_9ZZZZ</name>